<comment type="caution">
    <text evidence="1">The sequence shown here is derived from an EMBL/GenBank/DDBJ whole genome shotgun (WGS) entry which is preliminary data.</text>
</comment>
<evidence type="ECO:0000313" key="2">
    <source>
        <dbReference type="Proteomes" id="UP000325315"/>
    </source>
</evidence>
<accession>A0A5B6X3P1</accession>
<dbReference type="InterPro" id="IPR021109">
    <property type="entry name" value="Peptidase_aspartic_dom_sf"/>
</dbReference>
<name>A0A5B6X3P1_9ROSI</name>
<evidence type="ECO:0000313" key="1">
    <source>
        <dbReference type="EMBL" id="KAA3487497.1"/>
    </source>
</evidence>
<dbReference type="EMBL" id="SMMG02000001">
    <property type="protein sequence ID" value="KAA3487497.1"/>
    <property type="molecule type" value="Genomic_DNA"/>
</dbReference>
<dbReference type="Proteomes" id="UP000325315">
    <property type="component" value="Unassembled WGS sequence"/>
</dbReference>
<dbReference type="CDD" id="cd00303">
    <property type="entry name" value="retropepsin_like"/>
    <property type="match status" value="1"/>
</dbReference>
<keyword evidence="2" id="KW-1185">Reference proteome</keyword>
<dbReference type="AlphaFoldDB" id="A0A5B6X3P1"/>
<dbReference type="PANTHER" id="PTHR33067">
    <property type="entry name" value="RNA-DIRECTED DNA POLYMERASE-RELATED"/>
    <property type="match status" value="1"/>
</dbReference>
<proteinExistence type="predicted"/>
<dbReference type="Gene3D" id="2.40.70.10">
    <property type="entry name" value="Acid Proteases"/>
    <property type="match status" value="1"/>
</dbReference>
<reference evidence="2" key="1">
    <citation type="journal article" date="2019" name="Plant Biotechnol. J.">
        <title>Genome sequencing of the Australian wild diploid species Gossypium australe highlights disease resistance and delayed gland morphogenesis.</title>
        <authorList>
            <person name="Cai Y."/>
            <person name="Cai X."/>
            <person name="Wang Q."/>
            <person name="Wang P."/>
            <person name="Zhang Y."/>
            <person name="Cai C."/>
            <person name="Xu Y."/>
            <person name="Wang K."/>
            <person name="Zhou Z."/>
            <person name="Wang C."/>
            <person name="Geng S."/>
            <person name="Li B."/>
            <person name="Dong Q."/>
            <person name="Hou Y."/>
            <person name="Wang H."/>
            <person name="Ai P."/>
            <person name="Liu Z."/>
            <person name="Yi F."/>
            <person name="Sun M."/>
            <person name="An G."/>
            <person name="Cheng J."/>
            <person name="Zhang Y."/>
            <person name="Shi Q."/>
            <person name="Xie Y."/>
            <person name="Shi X."/>
            <person name="Chang Y."/>
            <person name="Huang F."/>
            <person name="Chen Y."/>
            <person name="Hong S."/>
            <person name="Mi L."/>
            <person name="Sun Q."/>
            <person name="Zhang L."/>
            <person name="Zhou B."/>
            <person name="Peng R."/>
            <person name="Zhang X."/>
            <person name="Liu F."/>
        </authorList>
    </citation>
    <scope>NUCLEOTIDE SEQUENCE [LARGE SCALE GENOMIC DNA]</scope>
    <source>
        <strain evidence="2">cv. PA1801</strain>
    </source>
</reference>
<gene>
    <name evidence="1" type="ORF">EPI10_031317</name>
</gene>
<dbReference type="OrthoDB" id="1417698at2759"/>
<organism evidence="1 2">
    <name type="scientific">Gossypium australe</name>
    <dbReference type="NCBI Taxonomy" id="47621"/>
    <lineage>
        <taxon>Eukaryota</taxon>
        <taxon>Viridiplantae</taxon>
        <taxon>Streptophyta</taxon>
        <taxon>Embryophyta</taxon>
        <taxon>Tracheophyta</taxon>
        <taxon>Spermatophyta</taxon>
        <taxon>Magnoliopsida</taxon>
        <taxon>eudicotyledons</taxon>
        <taxon>Gunneridae</taxon>
        <taxon>Pentapetalae</taxon>
        <taxon>rosids</taxon>
        <taxon>malvids</taxon>
        <taxon>Malvales</taxon>
        <taxon>Malvaceae</taxon>
        <taxon>Malvoideae</taxon>
        <taxon>Gossypium</taxon>
    </lineage>
</organism>
<sequence>MIQMLQTMGQFSGMPVEDPHLHLYLFMEVSDSFKLPGVSEGALGLKLFQYSLQDRARAWLNSLPPSSVSIWSEKVLEPKIVETKDDPAVVHNQKKVQPEVETPTVQNPIHLHVNIPLVEALEKMSNYVKVMKDILSKKRRQLGIGEVRATIVTLQLADRLIAHPEGKIEDILVCVDKYIFPIDFLILDFEADKAVPIILGRPFLATRITLIDVQKGELTMRVQDDQTELSFPTDDSLEQLLAANMLSDDDDDGNRTELEAEFKGFNS</sequence>
<protein>
    <submittedName>
        <fullName evidence="1">Retrovirus-related Pol polyprotein from transposon opus</fullName>
    </submittedName>
</protein>
<dbReference type="PANTHER" id="PTHR33067:SF9">
    <property type="entry name" value="RNA-DIRECTED DNA POLYMERASE"/>
    <property type="match status" value="1"/>
</dbReference>